<keyword evidence="1" id="KW-0378">Hydrolase</keyword>
<reference evidence="1 2" key="1">
    <citation type="submission" date="2018-10" db="EMBL/GenBank/DDBJ databases">
        <title>Genomic Encyclopedia of Archaeal and Bacterial Type Strains, Phase II (KMG-II): from individual species to whole genera.</title>
        <authorList>
            <person name="Goeker M."/>
        </authorList>
    </citation>
    <scope>NUCLEOTIDE SEQUENCE [LARGE SCALE GENOMIC DNA]</scope>
    <source>
        <strain evidence="1 2">DSM 18602</strain>
    </source>
</reference>
<dbReference type="Gene3D" id="2.60.40.1120">
    <property type="entry name" value="Carboxypeptidase-like, regulatory domain"/>
    <property type="match status" value="1"/>
</dbReference>
<evidence type="ECO:0000313" key="2">
    <source>
        <dbReference type="Proteomes" id="UP000268007"/>
    </source>
</evidence>
<accession>A0A495J2U9</accession>
<dbReference type="InterPro" id="IPR008969">
    <property type="entry name" value="CarboxyPept-like_regulatory"/>
</dbReference>
<keyword evidence="2" id="KW-1185">Reference proteome</keyword>
<evidence type="ECO:0000313" key="1">
    <source>
        <dbReference type="EMBL" id="RKR82698.1"/>
    </source>
</evidence>
<comment type="caution">
    <text evidence="1">The sequence shown here is derived from an EMBL/GenBank/DDBJ whole genome shotgun (WGS) entry which is preliminary data.</text>
</comment>
<organism evidence="1 2">
    <name type="scientific">Mucilaginibacter gracilis</name>
    <dbReference type="NCBI Taxonomy" id="423350"/>
    <lineage>
        <taxon>Bacteria</taxon>
        <taxon>Pseudomonadati</taxon>
        <taxon>Bacteroidota</taxon>
        <taxon>Sphingobacteriia</taxon>
        <taxon>Sphingobacteriales</taxon>
        <taxon>Sphingobacteriaceae</taxon>
        <taxon>Mucilaginibacter</taxon>
    </lineage>
</organism>
<protein>
    <submittedName>
        <fullName evidence="1">Carboxypeptidase-like protein</fullName>
    </submittedName>
</protein>
<dbReference type="Pfam" id="PF13715">
    <property type="entry name" value="CarbopepD_reg_2"/>
    <property type="match status" value="1"/>
</dbReference>
<dbReference type="GO" id="GO:0004180">
    <property type="term" value="F:carboxypeptidase activity"/>
    <property type="evidence" value="ECO:0007669"/>
    <property type="project" value="UniProtKB-KW"/>
</dbReference>
<keyword evidence="1" id="KW-0645">Protease</keyword>
<name>A0A495J2U9_9SPHI</name>
<dbReference type="SUPFAM" id="SSF49464">
    <property type="entry name" value="Carboxypeptidase regulatory domain-like"/>
    <property type="match status" value="1"/>
</dbReference>
<proteinExistence type="predicted"/>
<sequence length="429" mass="48569">MLQKQLHLNRFLQLILSMRFWLYLILCLSMPAIAAAQNGIITGKVISADLQIPLNEASVFLSNATYGTATASNGTFTLQNIRPGQYELVVSYVGYDSYHKTIMVTGASINLSIEMHLKSYGLNEVAITSHKFSKENFAMFVQHFLGVSQNAKQCKIINPKAVDLYYNAADKVLKGHSDDFIIIENRALGYKLKYLLGEFKWDGIDGITTIGGQPLYEDLKGSKAQLARWHQKREEAYHGSSMHFYRSLINNEVAAQGFMMYHLVRVPNSQRPPQHVIVKKIDQFMAERNRDSVIRWQNLYNLRKYIETLGTLALLPEDVYSRLSSDVFALHFPGSLYVVYTKKHDNNLNDLIYRPLTMENFQCTIVTLYGKFAQFDLNGVVIGGDGESRSTLNEGAWADNLMPELLPVNYVPDDKKTTQASTSNLPPLK</sequence>
<dbReference type="EMBL" id="RBKU01000001">
    <property type="protein sequence ID" value="RKR82698.1"/>
    <property type="molecule type" value="Genomic_DNA"/>
</dbReference>
<dbReference type="AlphaFoldDB" id="A0A495J2U9"/>
<dbReference type="Proteomes" id="UP000268007">
    <property type="component" value="Unassembled WGS sequence"/>
</dbReference>
<gene>
    <name evidence="1" type="ORF">BDD43_2883</name>
</gene>
<keyword evidence="1" id="KW-0121">Carboxypeptidase</keyword>